<accession>A0A927BV51</accession>
<dbReference type="InterPro" id="IPR036638">
    <property type="entry name" value="HLH_DNA-bd_sf"/>
</dbReference>
<protein>
    <submittedName>
        <fullName evidence="1">Aspartyl-phosphate phosphatase Spo0E family protein</fullName>
    </submittedName>
</protein>
<evidence type="ECO:0000313" key="2">
    <source>
        <dbReference type="Proteomes" id="UP000621560"/>
    </source>
</evidence>
<dbReference type="AlphaFoldDB" id="A0A927BV51"/>
<dbReference type="InterPro" id="IPR037208">
    <property type="entry name" value="Spo0E-like_sf"/>
</dbReference>
<comment type="caution">
    <text evidence="1">The sequence shown here is derived from an EMBL/GenBank/DDBJ whole genome shotgun (WGS) entry which is preliminary data.</text>
</comment>
<dbReference type="InterPro" id="IPR018540">
    <property type="entry name" value="Spo0E-like"/>
</dbReference>
<sequence>MAYADQRLAYASDRSMCNSAASPPYMRKLEDEIYQLRTVMEQVYLEEASFNSEVVIEISRKLDLKINEYMKHRFK</sequence>
<dbReference type="Pfam" id="PF09388">
    <property type="entry name" value="SpoOE-like"/>
    <property type="match status" value="1"/>
</dbReference>
<dbReference type="Proteomes" id="UP000621560">
    <property type="component" value="Unassembled WGS sequence"/>
</dbReference>
<keyword evidence="2" id="KW-1185">Reference proteome</keyword>
<name>A0A927BV51_9BACL</name>
<dbReference type="Gene3D" id="4.10.280.10">
    <property type="entry name" value="Helix-loop-helix DNA-binding domain"/>
    <property type="match status" value="1"/>
</dbReference>
<dbReference type="EMBL" id="JACXIZ010000037">
    <property type="protein sequence ID" value="MBD2847406.1"/>
    <property type="molecule type" value="Genomic_DNA"/>
</dbReference>
<dbReference type="SUPFAM" id="SSF140500">
    <property type="entry name" value="BAS1536-like"/>
    <property type="match status" value="1"/>
</dbReference>
<evidence type="ECO:0000313" key="1">
    <source>
        <dbReference type="EMBL" id="MBD2847406.1"/>
    </source>
</evidence>
<organism evidence="1 2">
    <name type="scientific">Paenibacillus sabuli</name>
    <dbReference type="NCBI Taxonomy" id="2772509"/>
    <lineage>
        <taxon>Bacteria</taxon>
        <taxon>Bacillati</taxon>
        <taxon>Bacillota</taxon>
        <taxon>Bacilli</taxon>
        <taxon>Bacillales</taxon>
        <taxon>Paenibacillaceae</taxon>
        <taxon>Paenibacillus</taxon>
    </lineage>
</organism>
<dbReference type="GO" id="GO:0046983">
    <property type="term" value="F:protein dimerization activity"/>
    <property type="evidence" value="ECO:0007669"/>
    <property type="project" value="InterPro"/>
</dbReference>
<dbReference type="RefSeq" id="WP_190920515.1">
    <property type="nucleotide sequence ID" value="NZ_JACXIZ010000037.1"/>
</dbReference>
<reference evidence="1" key="1">
    <citation type="submission" date="2020-09" db="EMBL/GenBank/DDBJ databases">
        <title>A novel bacterium of genus Paenibacillus, isolated from South China Sea.</title>
        <authorList>
            <person name="Huang H."/>
            <person name="Mo K."/>
            <person name="Hu Y."/>
        </authorList>
    </citation>
    <scope>NUCLEOTIDE SEQUENCE</scope>
    <source>
        <strain evidence="1">IB182496</strain>
    </source>
</reference>
<gene>
    <name evidence="1" type="ORF">IDH44_19565</name>
</gene>
<proteinExistence type="predicted"/>
<dbReference type="GO" id="GO:0043937">
    <property type="term" value="P:regulation of sporulation"/>
    <property type="evidence" value="ECO:0007669"/>
    <property type="project" value="InterPro"/>
</dbReference>